<reference evidence="2" key="1">
    <citation type="submission" date="2012-11" db="EMBL/GenBank/DDBJ databases">
        <authorList>
            <person name="Lucero-Rivera Y.E."/>
            <person name="Tovar-Ramirez D."/>
        </authorList>
    </citation>
    <scope>NUCLEOTIDE SEQUENCE [LARGE SCALE GENOMIC DNA]</scope>
    <source>
        <strain evidence="2">Araruama</strain>
    </source>
</reference>
<dbReference type="Proteomes" id="UP000189670">
    <property type="component" value="Unassembled WGS sequence"/>
</dbReference>
<sequence>MNIYTKDNVHVFDLENDLLEDESITFQNKIKSCLKTGQTRFCFKMDRVNNIDPAALCALMTLARNLGENIDIQGIEDKKEMALIMKFWDY</sequence>
<name>A0A1V1P2H5_9BACT</name>
<evidence type="ECO:0008006" key="3">
    <source>
        <dbReference type="Google" id="ProtNLM"/>
    </source>
</evidence>
<dbReference type="EMBL" id="ATBP01000761">
    <property type="protein sequence ID" value="ETR69020.1"/>
    <property type="molecule type" value="Genomic_DNA"/>
</dbReference>
<proteinExistence type="predicted"/>
<comment type="caution">
    <text evidence="1">The sequence shown here is derived from an EMBL/GenBank/DDBJ whole genome shotgun (WGS) entry which is preliminary data.</text>
</comment>
<dbReference type="AlphaFoldDB" id="A0A1V1P2H5"/>
<evidence type="ECO:0000313" key="2">
    <source>
        <dbReference type="Proteomes" id="UP000189670"/>
    </source>
</evidence>
<accession>A0A1V1P2H5</accession>
<evidence type="ECO:0000313" key="1">
    <source>
        <dbReference type="EMBL" id="ETR69020.1"/>
    </source>
</evidence>
<organism evidence="1 2">
    <name type="scientific">Candidatus Magnetoglobus multicellularis str. Araruama</name>
    <dbReference type="NCBI Taxonomy" id="890399"/>
    <lineage>
        <taxon>Bacteria</taxon>
        <taxon>Pseudomonadati</taxon>
        <taxon>Thermodesulfobacteriota</taxon>
        <taxon>Desulfobacteria</taxon>
        <taxon>Desulfobacterales</taxon>
        <taxon>Desulfobacteraceae</taxon>
        <taxon>Candidatus Magnetoglobus</taxon>
    </lineage>
</organism>
<dbReference type="SUPFAM" id="SSF52091">
    <property type="entry name" value="SpoIIaa-like"/>
    <property type="match status" value="1"/>
</dbReference>
<dbReference type="InterPro" id="IPR036513">
    <property type="entry name" value="STAS_dom_sf"/>
</dbReference>
<dbReference type="Gene3D" id="3.30.750.24">
    <property type="entry name" value="STAS domain"/>
    <property type="match status" value="1"/>
</dbReference>
<protein>
    <recommendedName>
        <fullName evidence="3">STAS domain-containing protein</fullName>
    </recommendedName>
</protein>
<gene>
    <name evidence="1" type="ORF">OMM_09953</name>
</gene>